<dbReference type="InterPro" id="IPR051573">
    <property type="entry name" value="Ankyrin-SOCS_box_domain"/>
</dbReference>
<reference evidence="7" key="3">
    <citation type="submission" date="2025-09" db="UniProtKB">
        <authorList>
            <consortium name="Ensembl"/>
        </authorList>
    </citation>
    <scope>IDENTIFICATION</scope>
</reference>
<dbReference type="SMART" id="SM00969">
    <property type="entry name" value="SOCS_box"/>
    <property type="match status" value="1"/>
</dbReference>
<feature type="repeat" description="ANK" evidence="5">
    <location>
        <begin position="84"/>
        <end position="112"/>
    </location>
</feature>
<keyword evidence="3" id="KW-0677">Repeat</keyword>
<feature type="repeat" description="ANK" evidence="5">
    <location>
        <begin position="183"/>
        <end position="215"/>
    </location>
</feature>
<dbReference type="Proteomes" id="UP000265040">
    <property type="component" value="Chromosome 23"/>
</dbReference>
<accession>A0AAQ6ICR0</accession>
<evidence type="ECO:0000256" key="5">
    <source>
        <dbReference type="PROSITE-ProRule" id="PRU00023"/>
    </source>
</evidence>
<dbReference type="AlphaFoldDB" id="A0AAQ6ICR0"/>
<dbReference type="InterPro" id="IPR036770">
    <property type="entry name" value="Ankyrin_rpt-contain_sf"/>
</dbReference>
<dbReference type="Pfam" id="PF12796">
    <property type="entry name" value="Ank_2"/>
    <property type="match status" value="2"/>
</dbReference>
<dbReference type="Ensembl" id="ENSATET00000079943.1">
    <property type="protein sequence ID" value="ENSATEP00000072904.1"/>
    <property type="gene ID" value="ENSATEG00000032989.1"/>
</dbReference>
<dbReference type="Pfam" id="PF00023">
    <property type="entry name" value="Ank"/>
    <property type="match status" value="1"/>
</dbReference>
<feature type="repeat" description="ANK" evidence="5">
    <location>
        <begin position="51"/>
        <end position="83"/>
    </location>
</feature>
<reference evidence="7" key="2">
    <citation type="submission" date="2025-08" db="UniProtKB">
        <authorList>
            <consortium name="Ensembl"/>
        </authorList>
    </citation>
    <scope>IDENTIFICATION</scope>
</reference>
<feature type="repeat" description="ANK" evidence="5">
    <location>
        <begin position="118"/>
        <end position="150"/>
    </location>
</feature>
<evidence type="ECO:0000256" key="3">
    <source>
        <dbReference type="ARBA" id="ARBA00022737"/>
    </source>
</evidence>
<dbReference type="Gene3D" id="1.25.40.20">
    <property type="entry name" value="Ankyrin repeat-containing domain"/>
    <property type="match status" value="1"/>
</dbReference>
<dbReference type="InterPro" id="IPR001496">
    <property type="entry name" value="SOCS_box"/>
</dbReference>
<name>A0AAQ6ICR0_ANATE</name>
<keyword evidence="4 5" id="KW-0040">ANK repeat</keyword>
<dbReference type="PANTHER" id="PTHR24136">
    <property type="entry name" value="SOWAH (DROSOPHILA) HOMOLOG"/>
    <property type="match status" value="1"/>
</dbReference>
<dbReference type="InterPro" id="IPR002110">
    <property type="entry name" value="Ankyrin_rpt"/>
</dbReference>
<feature type="repeat" description="ANK" evidence="5">
    <location>
        <begin position="155"/>
        <end position="183"/>
    </location>
</feature>
<reference evidence="7 8" key="1">
    <citation type="submission" date="2021-04" db="EMBL/GenBank/DDBJ databases">
        <authorList>
            <consortium name="Wellcome Sanger Institute Data Sharing"/>
        </authorList>
    </citation>
    <scope>NUCLEOTIDE SEQUENCE [LARGE SCALE GENOMIC DNA]</scope>
</reference>
<dbReference type="GeneTree" id="ENSGT00940000160326"/>
<comment type="similarity">
    <text evidence="2">Belongs to the ankyrin SOCS box (ASB) family.</text>
</comment>
<sequence length="287" mass="31309">MEVIAARRTFLCDIGFWADRTALHEAASHGRALQLTQLIENGASVNIVTVDNITPLHEACIQARPNCARLLLEAGAQVDVRTIHGSTPLCNACASGSLECAKLLLDYGAKVNPSLTALTASPLHEACIQGNVQVVRLMIDSGAQLEAYDVHFGLPLHIACAKGRVDCVRELLNAGANVNSVTFHETALHHAARLNKVDMIELLVEFGANVYASDNRGRKPVDYTTPASPSYTCLRFYESNPLSLQQLCRITVRKTLGTRASKAIEQLTISHRIHSYLQYRDLPASLE</sequence>
<dbReference type="RefSeq" id="XP_026217089.1">
    <property type="nucleotide sequence ID" value="XM_026361304.1"/>
</dbReference>
<dbReference type="GO" id="GO:0045732">
    <property type="term" value="P:positive regulation of protein catabolic process"/>
    <property type="evidence" value="ECO:0007669"/>
    <property type="project" value="TreeGrafter"/>
</dbReference>
<feature type="repeat" description="ANK" evidence="5">
    <location>
        <begin position="18"/>
        <end position="50"/>
    </location>
</feature>
<dbReference type="SMART" id="SM00248">
    <property type="entry name" value="ANK"/>
    <property type="match status" value="6"/>
</dbReference>
<dbReference type="GO" id="GO:0016567">
    <property type="term" value="P:protein ubiquitination"/>
    <property type="evidence" value="ECO:0007669"/>
    <property type="project" value="TreeGrafter"/>
</dbReference>
<dbReference type="GeneID" id="113163007"/>
<comment type="pathway">
    <text evidence="1">Protein modification; protein ubiquitination.</text>
</comment>
<dbReference type="Pfam" id="PF07525">
    <property type="entry name" value="SOCS_box"/>
    <property type="match status" value="1"/>
</dbReference>
<evidence type="ECO:0000256" key="4">
    <source>
        <dbReference type="ARBA" id="ARBA00023043"/>
    </source>
</evidence>
<evidence type="ECO:0000256" key="2">
    <source>
        <dbReference type="ARBA" id="ARBA00005949"/>
    </source>
</evidence>
<dbReference type="SUPFAM" id="SSF158235">
    <property type="entry name" value="SOCS box-like"/>
    <property type="match status" value="1"/>
</dbReference>
<evidence type="ECO:0000256" key="1">
    <source>
        <dbReference type="ARBA" id="ARBA00004906"/>
    </source>
</evidence>
<dbReference type="PROSITE" id="PS50225">
    <property type="entry name" value="SOCS"/>
    <property type="match status" value="1"/>
</dbReference>
<proteinExistence type="inferred from homology"/>
<dbReference type="InterPro" id="IPR036036">
    <property type="entry name" value="SOCS_box-like_dom_sf"/>
</dbReference>
<dbReference type="GO" id="GO:0035556">
    <property type="term" value="P:intracellular signal transduction"/>
    <property type="evidence" value="ECO:0007669"/>
    <property type="project" value="InterPro"/>
</dbReference>
<dbReference type="PROSITE" id="PS50297">
    <property type="entry name" value="ANK_REP_REGION"/>
    <property type="match status" value="6"/>
</dbReference>
<evidence type="ECO:0000313" key="7">
    <source>
        <dbReference type="Ensembl" id="ENSATEP00000072904.1"/>
    </source>
</evidence>
<dbReference type="PROSITE" id="PS50088">
    <property type="entry name" value="ANK_REPEAT"/>
    <property type="match status" value="6"/>
</dbReference>
<dbReference type="FunFam" id="1.25.40.20:FF:000016">
    <property type="entry name" value="Ankyrin repeat and SOCS box containing 5"/>
    <property type="match status" value="1"/>
</dbReference>
<keyword evidence="8" id="KW-1185">Reference proteome</keyword>
<organism evidence="7 8">
    <name type="scientific">Anabas testudineus</name>
    <name type="common">Climbing perch</name>
    <name type="synonym">Anthias testudineus</name>
    <dbReference type="NCBI Taxonomy" id="64144"/>
    <lineage>
        <taxon>Eukaryota</taxon>
        <taxon>Metazoa</taxon>
        <taxon>Chordata</taxon>
        <taxon>Craniata</taxon>
        <taxon>Vertebrata</taxon>
        <taxon>Euteleostomi</taxon>
        <taxon>Actinopterygii</taxon>
        <taxon>Neopterygii</taxon>
        <taxon>Teleostei</taxon>
        <taxon>Neoteleostei</taxon>
        <taxon>Acanthomorphata</taxon>
        <taxon>Anabantaria</taxon>
        <taxon>Anabantiformes</taxon>
        <taxon>Anabantoidei</taxon>
        <taxon>Anabantidae</taxon>
        <taxon>Anabas</taxon>
    </lineage>
</organism>
<evidence type="ECO:0000313" key="8">
    <source>
        <dbReference type="Proteomes" id="UP000265040"/>
    </source>
</evidence>
<protein>
    <recommendedName>
        <fullName evidence="6">SOCS box domain-containing protein</fullName>
    </recommendedName>
</protein>
<feature type="domain" description="SOCS box" evidence="6">
    <location>
        <begin position="235"/>
        <end position="283"/>
    </location>
</feature>
<evidence type="ECO:0000259" key="6">
    <source>
        <dbReference type="PROSITE" id="PS50225"/>
    </source>
</evidence>
<dbReference type="PANTHER" id="PTHR24136:SF53">
    <property type="entry name" value="ANKYRIN REPEAT AND SOCS BOX CONTAINING 13"/>
    <property type="match status" value="1"/>
</dbReference>
<dbReference type="SUPFAM" id="SSF48403">
    <property type="entry name" value="Ankyrin repeat"/>
    <property type="match status" value="1"/>
</dbReference>
<dbReference type="Gene3D" id="1.10.750.20">
    <property type="entry name" value="SOCS box"/>
    <property type="match status" value="1"/>
</dbReference>